<feature type="domain" description="Aminotransferase class I/classII large" evidence="10">
    <location>
        <begin position="72"/>
        <end position="298"/>
    </location>
</feature>
<reference evidence="11 12" key="2">
    <citation type="journal article" date="2021" name="Int. J. Syst. Evol. Microbiol.">
        <title>Roseibium litorale sp. nov., isolated from a tidal flat sediment and proposal for the reclassification of Labrenzia polysiphoniae as Roseibium polysiphoniae comb. nov.</title>
        <authorList>
            <person name="Liu Y."/>
            <person name="Pei T."/>
            <person name="Du J."/>
            <person name="Chao M."/>
            <person name="Deng M.R."/>
            <person name="Zhu H."/>
        </authorList>
    </citation>
    <scope>NUCLEOTIDE SEQUENCE [LARGE SCALE GENOMIC DNA]</scope>
    <source>
        <strain evidence="11 12">4C16A</strain>
    </source>
</reference>
<protein>
    <recommendedName>
        <fullName evidence="4">threonine-phosphate decarboxylase</fullName>
        <ecNumber evidence="4">4.1.1.81</ecNumber>
    </recommendedName>
    <alternativeName>
        <fullName evidence="8">L-threonine-O-3-phosphate decarboxylase</fullName>
    </alternativeName>
</protein>
<dbReference type="PANTHER" id="PTHR42885">
    <property type="entry name" value="HISTIDINOL-PHOSPHATE AMINOTRANSFERASE-RELATED"/>
    <property type="match status" value="1"/>
</dbReference>
<dbReference type="Gene3D" id="3.40.640.10">
    <property type="entry name" value="Type I PLP-dependent aspartate aminotransferase-like (Major domain)"/>
    <property type="match status" value="1"/>
</dbReference>
<accession>A0ABR9CT41</accession>
<dbReference type="PROSITE" id="PS00105">
    <property type="entry name" value="AA_TRANSFER_CLASS_1"/>
    <property type="match status" value="1"/>
</dbReference>
<dbReference type="SUPFAM" id="SSF53383">
    <property type="entry name" value="PLP-dependent transferases"/>
    <property type="match status" value="1"/>
</dbReference>
<evidence type="ECO:0000256" key="7">
    <source>
        <dbReference type="ARBA" id="ARBA00023239"/>
    </source>
</evidence>
<proteinExistence type="predicted"/>
<evidence type="ECO:0000256" key="8">
    <source>
        <dbReference type="ARBA" id="ARBA00029996"/>
    </source>
</evidence>
<dbReference type="GO" id="GO:0048472">
    <property type="term" value="F:threonine-phosphate decarboxylase activity"/>
    <property type="evidence" value="ECO:0007669"/>
    <property type="project" value="UniProtKB-EC"/>
</dbReference>
<dbReference type="InterPro" id="IPR015421">
    <property type="entry name" value="PyrdxlP-dep_Trfase_major"/>
</dbReference>
<comment type="caution">
    <text evidence="11">The sequence shown here is derived from an EMBL/GenBank/DDBJ whole genome shotgun (WGS) entry which is preliminary data.</text>
</comment>
<organism evidence="11 12">
    <name type="scientific">Roseibium litorale</name>
    <dbReference type="NCBI Taxonomy" id="2803841"/>
    <lineage>
        <taxon>Bacteria</taxon>
        <taxon>Pseudomonadati</taxon>
        <taxon>Pseudomonadota</taxon>
        <taxon>Alphaproteobacteria</taxon>
        <taxon>Hyphomicrobiales</taxon>
        <taxon>Stappiaceae</taxon>
        <taxon>Roseibium</taxon>
    </lineage>
</organism>
<evidence type="ECO:0000256" key="6">
    <source>
        <dbReference type="ARBA" id="ARBA00022898"/>
    </source>
</evidence>
<dbReference type="PANTHER" id="PTHR42885:SF1">
    <property type="entry name" value="THREONINE-PHOSPHATE DECARBOXYLASE"/>
    <property type="match status" value="1"/>
</dbReference>
<keyword evidence="7 11" id="KW-0456">Lyase</keyword>
<evidence type="ECO:0000256" key="1">
    <source>
        <dbReference type="ARBA" id="ARBA00001933"/>
    </source>
</evidence>
<evidence type="ECO:0000256" key="2">
    <source>
        <dbReference type="ARBA" id="ARBA00003444"/>
    </source>
</evidence>
<keyword evidence="12" id="KW-1185">Reference proteome</keyword>
<dbReference type="InterPro" id="IPR004838">
    <property type="entry name" value="NHTrfase_class1_PyrdxlP-BS"/>
</dbReference>
<evidence type="ECO:0000256" key="9">
    <source>
        <dbReference type="ARBA" id="ARBA00048531"/>
    </source>
</evidence>
<dbReference type="NCBIfam" id="TIGR01140">
    <property type="entry name" value="L_thr_O3P_dcar"/>
    <property type="match status" value="1"/>
</dbReference>
<evidence type="ECO:0000313" key="12">
    <source>
        <dbReference type="Proteomes" id="UP000632063"/>
    </source>
</evidence>
<keyword evidence="6" id="KW-0663">Pyridoxal phosphate</keyword>
<dbReference type="Pfam" id="PF00155">
    <property type="entry name" value="Aminotran_1_2"/>
    <property type="match status" value="1"/>
</dbReference>
<name>A0ABR9CT41_9HYPH</name>
<evidence type="ECO:0000313" key="11">
    <source>
        <dbReference type="EMBL" id="MBD8894061.1"/>
    </source>
</evidence>
<evidence type="ECO:0000256" key="3">
    <source>
        <dbReference type="ARBA" id="ARBA00004953"/>
    </source>
</evidence>
<keyword evidence="5" id="KW-0169">Cobalamin biosynthesis</keyword>
<gene>
    <name evidence="11" type="ORF">IG616_21150</name>
</gene>
<evidence type="ECO:0000256" key="4">
    <source>
        <dbReference type="ARBA" id="ARBA00012285"/>
    </source>
</evidence>
<evidence type="ECO:0000256" key="5">
    <source>
        <dbReference type="ARBA" id="ARBA00022573"/>
    </source>
</evidence>
<dbReference type="Proteomes" id="UP000632063">
    <property type="component" value="Unassembled WGS sequence"/>
</dbReference>
<dbReference type="CDD" id="cd00609">
    <property type="entry name" value="AAT_like"/>
    <property type="match status" value="1"/>
</dbReference>
<dbReference type="EC" id="4.1.1.81" evidence="4"/>
<comment type="cofactor">
    <cofactor evidence="1">
        <name>pyridoxal 5'-phosphate</name>
        <dbReference type="ChEBI" id="CHEBI:597326"/>
    </cofactor>
</comment>
<dbReference type="RefSeq" id="WP_192150655.1">
    <property type="nucleotide sequence ID" value="NZ_JACYXI010000019.1"/>
</dbReference>
<dbReference type="InterPro" id="IPR015422">
    <property type="entry name" value="PyrdxlP-dep_Trfase_small"/>
</dbReference>
<reference evidence="12" key="1">
    <citation type="submission" date="2020-09" db="EMBL/GenBank/DDBJ databases">
        <title>The genome sequence of strain Labrenzia suaedae 4C16A.</title>
        <authorList>
            <person name="Liu Y."/>
        </authorList>
    </citation>
    <scope>NUCLEOTIDE SEQUENCE [LARGE SCALE GENOMIC DNA]</scope>
    <source>
        <strain evidence="12">4C16A</strain>
    </source>
</reference>
<comment type="function">
    <text evidence="2">Decarboxylates L-threonine-O-3-phosphate to yield (R)-1-amino-2-propanol O-2-phosphate, the precursor for the linkage between the nucleotide loop and the corrin ring in cobalamin.</text>
</comment>
<comment type="catalytic activity">
    <reaction evidence="9">
        <text>O-phospho-L-threonine + H(+) = (R)-1-aminopropan-2-yl phosphate + CO2</text>
        <dbReference type="Rhea" id="RHEA:11492"/>
        <dbReference type="ChEBI" id="CHEBI:15378"/>
        <dbReference type="ChEBI" id="CHEBI:16526"/>
        <dbReference type="ChEBI" id="CHEBI:58563"/>
        <dbReference type="ChEBI" id="CHEBI:58675"/>
        <dbReference type="EC" id="4.1.1.81"/>
    </reaction>
</comment>
<sequence length="336" mass="35874">MIHGGDLAGAMARHGGTLADWLDLSTGINPHAYPVSGKITAESWQRLPGSKHLENLLTAARAAYRIPKHLGLTAAPGTQALIAQLPYLLPDGPIAILGPTYSSHRASWTRAGRTVLDCSSLQEAKDSDAAILLLVNPNNPDGRVTAPQELLELARARSVNGQWLIVDEAFADVDPDCSLLPHLSGENVAVLRSFGKFYGLAGLRLGFLAAPAGICDAMAQRLDSWAVSGPALEVGAAALSDTSWQGAMRQQLAREMAGLQAVLTGCGMEILGGTPLYVLIRHEQAENLHRCLATQKIWTRIFDFDANLMRLGLPGSDYGLLRLNGALKRFSKGLSC</sequence>
<comment type="pathway">
    <text evidence="3">Cofactor biosynthesis; adenosylcobalamin biosynthesis.</text>
</comment>
<dbReference type="InterPro" id="IPR005860">
    <property type="entry name" value="CobD"/>
</dbReference>
<dbReference type="InterPro" id="IPR004839">
    <property type="entry name" value="Aminotransferase_I/II_large"/>
</dbReference>
<dbReference type="Gene3D" id="3.90.1150.10">
    <property type="entry name" value="Aspartate Aminotransferase, domain 1"/>
    <property type="match status" value="1"/>
</dbReference>
<dbReference type="EMBL" id="JACYXI010000019">
    <property type="protein sequence ID" value="MBD8894061.1"/>
    <property type="molecule type" value="Genomic_DNA"/>
</dbReference>
<evidence type="ECO:0000259" key="10">
    <source>
        <dbReference type="Pfam" id="PF00155"/>
    </source>
</evidence>
<dbReference type="InterPro" id="IPR015424">
    <property type="entry name" value="PyrdxlP-dep_Trfase"/>
</dbReference>